<organism evidence="2 3">
    <name type="scientific">Enterovibrio coralii</name>
    <dbReference type="NCBI Taxonomy" id="294935"/>
    <lineage>
        <taxon>Bacteria</taxon>
        <taxon>Pseudomonadati</taxon>
        <taxon>Pseudomonadota</taxon>
        <taxon>Gammaproteobacteria</taxon>
        <taxon>Vibrionales</taxon>
        <taxon>Vibrionaceae</taxon>
        <taxon>Enterovibrio</taxon>
    </lineage>
</organism>
<gene>
    <name evidence="2" type="ORF">ATN88_08220</name>
</gene>
<protein>
    <recommendedName>
        <fullName evidence="1">NAD-glutamate dehydrogenase N-terminal ACT1 domain-containing protein</fullName>
    </recommendedName>
</protein>
<dbReference type="Proteomes" id="UP000070529">
    <property type="component" value="Unassembled WGS sequence"/>
</dbReference>
<feature type="domain" description="NAD-glutamate dehydrogenase N-terminal ACT1" evidence="1">
    <location>
        <begin position="35"/>
        <end position="115"/>
    </location>
</feature>
<dbReference type="STRING" id="294935.ATN88_08220"/>
<dbReference type="Pfam" id="PF21075">
    <property type="entry name" value="GDH_ACT1"/>
    <property type="match status" value="1"/>
</dbReference>
<dbReference type="InterPro" id="IPR007780">
    <property type="entry name" value="NAD_Glu_DH_bac"/>
</dbReference>
<dbReference type="InterPro" id="IPR024727">
    <property type="entry name" value="NAD_Glu_DH_N_ACT1"/>
</dbReference>
<dbReference type="GO" id="GO:0004352">
    <property type="term" value="F:glutamate dehydrogenase (NAD+) activity"/>
    <property type="evidence" value="ECO:0007669"/>
    <property type="project" value="InterPro"/>
</dbReference>
<comment type="caution">
    <text evidence="2">The sequence shown here is derived from an EMBL/GenBank/DDBJ whole genome shotgun (WGS) entry which is preliminary data.</text>
</comment>
<accession>A0A135I5B1</accession>
<evidence type="ECO:0000313" key="2">
    <source>
        <dbReference type="EMBL" id="KXF80630.1"/>
    </source>
</evidence>
<dbReference type="PANTHER" id="PTHR43403">
    <property type="entry name" value="NAD-SPECIFIC GLUTAMATE DEHYDROGENASE"/>
    <property type="match status" value="1"/>
</dbReference>
<dbReference type="EMBL" id="LNTY01000050">
    <property type="protein sequence ID" value="KXF80630.1"/>
    <property type="molecule type" value="Genomic_DNA"/>
</dbReference>
<dbReference type="AlphaFoldDB" id="A0A135I5B1"/>
<keyword evidence="3" id="KW-1185">Reference proteome</keyword>
<sequence>MTARDPIVPVLLEKVYHLIAEKLDKKQQPLVETLAKRILGPISDDDLQERNESDLYGAVLSLWHHLNNYDQSTIFVKVFNPTLSGNGWQSTHTIVEILTPDAPFLVDSVRMALNR</sequence>
<evidence type="ECO:0000313" key="3">
    <source>
        <dbReference type="Proteomes" id="UP000070529"/>
    </source>
</evidence>
<dbReference type="PANTHER" id="PTHR43403:SF1">
    <property type="entry name" value="NAD-SPECIFIC GLUTAMATE DEHYDROGENASE"/>
    <property type="match status" value="1"/>
</dbReference>
<dbReference type="GO" id="GO:0004069">
    <property type="term" value="F:L-aspartate:2-oxoglutarate aminotransferase activity"/>
    <property type="evidence" value="ECO:0007669"/>
    <property type="project" value="InterPro"/>
</dbReference>
<dbReference type="GO" id="GO:0006538">
    <property type="term" value="P:L-glutamate catabolic process"/>
    <property type="evidence" value="ECO:0007669"/>
    <property type="project" value="InterPro"/>
</dbReference>
<name>A0A135I5B1_9GAMM</name>
<proteinExistence type="predicted"/>
<evidence type="ECO:0000259" key="1">
    <source>
        <dbReference type="Pfam" id="PF21075"/>
    </source>
</evidence>
<reference evidence="2 3" key="1">
    <citation type="submission" date="2015-11" db="EMBL/GenBank/DDBJ databases">
        <title>Genomic Taxonomy of the Vibrionaceae.</title>
        <authorList>
            <person name="Gomez-Gil B."/>
            <person name="Enciso-Ibarra J."/>
        </authorList>
    </citation>
    <scope>NUCLEOTIDE SEQUENCE [LARGE SCALE GENOMIC DNA]</scope>
    <source>
        <strain evidence="2 3">CAIM 912</strain>
    </source>
</reference>